<organism evidence="1">
    <name type="scientific">uncultured Caudovirales phage</name>
    <dbReference type="NCBI Taxonomy" id="2100421"/>
    <lineage>
        <taxon>Viruses</taxon>
        <taxon>Duplodnaviria</taxon>
        <taxon>Heunggongvirae</taxon>
        <taxon>Uroviricota</taxon>
        <taxon>Caudoviricetes</taxon>
        <taxon>Peduoviridae</taxon>
        <taxon>Maltschvirus</taxon>
        <taxon>Maltschvirus maltsch</taxon>
    </lineage>
</organism>
<name>A0A6J5KT53_9CAUD</name>
<accession>A0A6J5KT53</accession>
<proteinExistence type="predicted"/>
<gene>
    <name evidence="1" type="ORF">UFOVP49_143</name>
</gene>
<reference evidence="1" key="1">
    <citation type="submission" date="2020-04" db="EMBL/GenBank/DDBJ databases">
        <authorList>
            <person name="Chiriac C."/>
            <person name="Salcher M."/>
            <person name="Ghai R."/>
            <person name="Kavagutti S V."/>
        </authorList>
    </citation>
    <scope>NUCLEOTIDE SEQUENCE</scope>
</reference>
<evidence type="ECO:0000313" key="1">
    <source>
        <dbReference type="EMBL" id="CAB4124305.1"/>
    </source>
</evidence>
<sequence length="372" mass="42417">MATTTVLAETAQALFCAIRGDISDVLAKKLFTEKTYESFKASYQDSSGRNVVKDIYRKQVKSKVNMSDVEKFLINDPSWYLSSKQIALEILDKIKTISKGFGGSVNWQDFLYYQAKHSDVSDTIEKMFKAANKQLKEISDPGMVQFSSIDRWCPADIYFVSRSGIHLLKSKENTINSFAELNPLISEMITNGDLLPVSLKKQPRKVTIEKVNFDRNTEVEKLSKYDYYGISENLKVSLNVDREANPAKYFAVKVDRDGTEDIMFRFSDSSKSFKIERIYKNQARGGSVASIPTIKKLFNSIDPSFCTKFSLILKQFKDSDEESAGMEATSKFKKLFKQHFDSNKEKSRELVHILLEYTGSRTELSSKYIVAK</sequence>
<protein>
    <submittedName>
        <fullName evidence="1">Uncharacterized protein</fullName>
    </submittedName>
</protein>
<dbReference type="EMBL" id="LR796178">
    <property type="protein sequence ID" value="CAB4124305.1"/>
    <property type="molecule type" value="Genomic_DNA"/>
</dbReference>